<feature type="transmembrane region" description="Helical" evidence="5">
    <location>
        <begin position="59"/>
        <end position="81"/>
    </location>
</feature>
<accession>A0A7C4U9G7</accession>
<dbReference type="GO" id="GO:0009403">
    <property type="term" value="P:toxin biosynthetic process"/>
    <property type="evidence" value="ECO:0007669"/>
    <property type="project" value="InterPro"/>
</dbReference>
<keyword evidence="3 5" id="KW-1133">Transmembrane helix</keyword>
<dbReference type="AlphaFoldDB" id="A0A7C4U9G7"/>
<keyword evidence="4 5" id="KW-0472">Membrane</keyword>
<reference evidence="6" key="1">
    <citation type="journal article" date="2020" name="mSystems">
        <title>Genome- and Community-Level Interaction Insights into Carbon Utilization and Element Cycling Functions of Hydrothermarchaeota in Hydrothermal Sediment.</title>
        <authorList>
            <person name="Zhou Z."/>
            <person name="Liu Y."/>
            <person name="Xu W."/>
            <person name="Pan J."/>
            <person name="Luo Z.H."/>
            <person name="Li M."/>
        </authorList>
    </citation>
    <scope>NUCLEOTIDE SEQUENCE [LARGE SCALE GENOMIC DNA]</scope>
    <source>
        <strain evidence="6">SpSt-780</strain>
    </source>
</reference>
<proteinExistence type="predicted"/>
<keyword evidence="2 5" id="KW-0812">Transmembrane</keyword>
<evidence type="ECO:0000256" key="4">
    <source>
        <dbReference type="ARBA" id="ARBA00023136"/>
    </source>
</evidence>
<evidence type="ECO:0000256" key="5">
    <source>
        <dbReference type="SAM" id="Phobius"/>
    </source>
</evidence>
<feature type="transmembrane region" description="Helical" evidence="5">
    <location>
        <begin position="93"/>
        <end position="116"/>
    </location>
</feature>
<protein>
    <submittedName>
        <fullName evidence="6">CvpA family protein</fullName>
    </submittedName>
</protein>
<organism evidence="6">
    <name type="scientific">candidate division WOR-3 bacterium</name>
    <dbReference type="NCBI Taxonomy" id="2052148"/>
    <lineage>
        <taxon>Bacteria</taxon>
        <taxon>Bacteria division WOR-3</taxon>
    </lineage>
</organism>
<dbReference type="PANTHER" id="PTHR37306">
    <property type="entry name" value="COLICIN V PRODUCTION PROTEIN"/>
    <property type="match status" value="1"/>
</dbReference>
<comment type="caution">
    <text evidence="6">The sequence shown here is derived from an EMBL/GenBank/DDBJ whole genome shotgun (WGS) entry which is preliminary data.</text>
</comment>
<sequence>MNYIDVIVLLFSLIFLAYGFKNGFLLEIAGILGSIIAIILSYLYPIHRFIKFKEQLPSYILSFIIYFLVIYIIFILISHFLRKTPLGFIDRLLGMVFGFLKGIVICSLILLIISFFPVKSKSIQESYSMKMINKIKPYITNIILNQVQNKKMKI</sequence>
<gene>
    <name evidence="6" type="ORF">ENV67_01965</name>
</gene>
<evidence type="ECO:0000313" key="6">
    <source>
        <dbReference type="EMBL" id="HGW91291.1"/>
    </source>
</evidence>
<comment type="subcellular location">
    <subcellularLocation>
        <location evidence="1">Membrane</location>
        <topology evidence="1">Multi-pass membrane protein</topology>
    </subcellularLocation>
</comment>
<dbReference type="GO" id="GO:0016020">
    <property type="term" value="C:membrane"/>
    <property type="evidence" value="ECO:0007669"/>
    <property type="project" value="UniProtKB-SubCell"/>
</dbReference>
<evidence type="ECO:0000256" key="2">
    <source>
        <dbReference type="ARBA" id="ARBA00022692"/>
    </source>
</evidence>
<evidence type="ECO:0000256" key="1">
    <source>
        <dbReference type="ARBA" id="ARBA00004141"/>
    </source>
</evidence>
<dbReference type="PANTHER" id="PTHR37306:SF1">
    <property type="entry name" value="COLICIN V PRODUCTION PROTEIN"/>
    <property type="match status" value="1"/>
</dbReference>
<dbReference type="InterPro" id="IPR003825">
    <property type="entry name" value="Colicin-V_CvpA"/>
</dbReference>
<evidence type="ECO:0000256" key="3">
    <source>
        <dbReference type="ARBA" id="ARBA00022989"/>
    </source>
</evidence>
<dbReference type="EMBL" id="DTHG01000024">
    <property type="protein sequence ID" value="HGW91291.1"/>
    <property type="molecule type" value="Genomic_DNA"/>
</dbReference>
<name>A0A7C4U9G7_UNCW3</name>
<dbReference type="Pfam" id="PF02674">
    <property type="entry name" value="Colicin_V"/>
    <property type="match status" value="1"/>
</dbReference>
<feature type="transmembrane region" description="Helical" evidence="5">
    <location>
        <begin position="29"/>
        <end position="47"/>
    </location>
</feature>